<dbReference type="Proteomes" id="UP001302349">
    <property type="component" value="Chromosome"/>
</dbReference>
<organism evidence="2 3">
    <name type="scientific">Imperialibacter roseus</name>
    <dbReference type="NCBI Taxonomy" id="1324217"/>
    <lineage>
        <taxon>Bacteria</taxon>
        <taxon>Pseudomonadati</taxon>
        <taxon>Bacteroidota</taxon>
        <taxon>Cytophagia</taxon>
        <taxon>Cytophagales</taxon>
        <taxon>Flammeovirgaceae</taxon>
        <taxon>Imperialibacter</taxon>
    </lineage>
</organism>
<protein>
    <submittedName>
        <fullName evidence="2">Nuclease-related domain-containing protein</fullName>
    </submittedName>
</protein>
<reference evidence="2 3" key="1">
    <citation type="journal article" date="2023" name="Microbiol. Resour. Announc.">
        <title>Complete Genome Sequence of Imperialibacter roseus strain P4T.</title>
        <authorList>
            <person name="Tizabi D.R."/>
            <person name="Bachvaroff T."/>
            <person name="Hill R.T."/>
        </authorList>
    </citation>
    <scope>NUCLEOTIDE SEQUENCE [LARGE SCALE GENOMIC DNA]</scope>
    <source>
        <strain evidence="2 3">P4T</strain>
    </source>
</reference>
<dbReference type="Pfam" id="PF08378">
    <property type="entry name" value="NERD"/>
    <property type="match status" value="1"/>
</dbReference>
<feature type="domain" description="NERD" evidence="1">
    <location>
        <begin position="351"/>
        <end position="437"/>
    </location>
</feature>
<evidence type="ECO:0000259" key="1">
    <source>
        <dbReference type="Pfam" id="PF08378"/>
    </source>
</evidence>
<dbReference type="InterPro" id="IPR011528">
    <property type="entry name" value="NERD"/>
</dbReference>
<gene>
    <name evidence="2" type="ORF">RT717_07845</name>
</gene>
<keyword evidence="3" id="KW-1185">Reference proteome</keyword>
<accession>A0ABZ0IX80</accession>
<proteinExistence type="predicted"/>
<sequence>MLRDTSEVLMDIKQLVRTKGFLYTICLILVDDFHLNVEAMHETDYRSRLNKNEILMLLGFLIQDEISLETPKSPFELIELKKKTYHLMEELHYSTTAPFQAKIEQLIKNPSSQNAPNDKDFFGDENMFIEPIFYSGDGIYDIQYLEFLKRKYKYNEEWLNRNADFDFDNILEIVTHIKKLHQDKFQRVNFIGLKENKQQILKDLRKGKSIPKKERDDFLALLEFYQFSEFFEAESNLAKGLDPTQITENGWKSFYLGLLDLFSITPSDFLPKHKISRFLKKFSIANSPFGRNENFQNIGDFNILSASPIIPFGSDKYFVPIIFSVFEAVYESPYYWMTEDKSYRNSLAESRGKAGEEIAFELLKAVVGENRIYKSIKIESKRGYDDTDIDVLCILGNKAICVQVKSKKLTQLSRKGNSNQLKTDFKGAVQDAYEQGMTSRTKIIEKNSIFRDENGNRLNIIDNIEDVYILIVTTENYPALTHQARSLESVTITVSSH</sequence>
<evidence type="ECO:0000313" key="2">
    <source>
        <dbReference type="EMBL" id="WOK08545.1"/>
    </source>
</evidence>
<evidence type="ECO:0000313" key="3">
    <source>
        <dbReference type="Proteomes" id="UP001302349"/>
    </source>
</evidence>
<dbReference type="RefSeq" id="WP_317491182.1">
    <property type="nucleotide sequence ID" value="NZ_CP136051.1"/>
</dbReference>
<name>A0ABZ0IX80_9BACT</name>
<dbReference type="EMBL" id="CP136051">
    <property type="protein sequence ID" value="WOK08545.1"/>
    <property type="molecule type" value="Genomic_DNA"/>
</dbReference>